<feature type="compositionally biased region" description="Polar residues" evidence="2">
    <location>
        <begin position="625"/>
        <end position="636"/>
    </location>
</feature>
<dbReference type="InterPro" id="IPR014768">
    <property type="entry name" value="GBD/FH3_dom"/>
</dbReference>
<feature type="compositionally biased region" description="Polar residues" evidence="2">
    <location>
        <begin position="544"/>
        <end position="556"/>
    </location>
</feature>
<dbReference type="PANTHER" id="PTHR45920:SF4">
    <property type="entry name" value="FORMIN HOMOLOGY 2 DOMAIN CONTAINING, ISOFORM I"/>
    <property type="match status" value="1"/>
</dbReference>
<dbReference type="InterPro" id="IPR041387">
    <property type="entry name" value="FHOD1_GBD_N"/>
</dbReference>
<reference evidence="5" key="1">
    <citation type="submission" date="2021-02" db="EMBL/GenBank/DDBJ databases">
        <authorList>
            <person name="Nowell W R."/>
        </authorList>
    </citation>
    <scope>NUCLEOTIDE SEQUENCE</scope>
</reference>
<comment type="caution">
    <text evidence="5">The sequence shown here is derived from an EMBL/GenBank/DDBJ whole genome shotgun (WGS) entry which is preliminary data.</text>
</comment>
<dbReference type="GO" id="GO:0030866">
    <property type="term" value="P:cortical actin cytoskeleton organization"/>
    <property type="evidence" value="ECO:0007669"/>
    <property type="project" value="TreeGrafter"/>
</dbReference>
<feature type="region of interest" description="Disordered" evidence="2">
    <location>
        <begin position="762"/>
        <end position="854"/>
    </location>
</feature>
<evidence type="ECO:0000259" key="3">
    <source>
        <dbReference type="PROSITE" id="PS51232"/>
    </source>
</evidence>
<feature type="compositionally biased region" description="Polar residues" evidence="2">
    <location>
        <begin position="1289"/>
        <end position="1317"/>
    </location>
</feature>
<evidence type="ECO:0000313" key="6">
    <source>
        <dbReference type="Proteomes" id="UP000663852"/>
    </source>
</evidence>
<protein>
    <recommendedName>
        <fullName evidence="7">FH1/FH2 domain-containing protein 3</fullName>
    </recommendedName>
</protein>
<evidence type="ECO:0000313" key="5">
    <source>
        <dbReference type="EMBL" id="CAF0856114.1"/>
    </source>
</evidence>
<dbReference type="Pfam" id="PF24959">
    <property type="entry name" value="FH3_FHOD1-3"/>
    <property type="match status" value="1"/>
</dbReference>
<feature type="compositionally biased region" description="Polar residues" evidence="2">
    <location>
        <begin position="571"/>
        <end position="582"/>
    </location>
</feature>
<dbReference type="InterPro" id="IPR011989">
    <property type="entry name" value="ARM-like"/>
</dbReference>
<dbReference type="PROSITE" id="PS51232">
    <property type="entry name" value="GBD_FH3"/>
    <property type="match status" value="1"/>
</dbReference>
<dbReference type="Gene3D" id="1.25.10.10">
    <property type="entry name" value="Leucine-rich Repeat Variant"/>
    <property type="match status" value="1"/>
</dbReference>
<dbReference type="InterPro" id="IPR056771">
    <property type="entry name" value="FH3_FHOD1-3-like"/>
</dbReference>
<evidence type="ECO:0000256" key="1">
    <source>
        <dbReference type="ARBA" id="ARBA00023203"/>
    </source>
</evidence>
<dbReference type="PANTHER" id="PTHR45920">
    <property type="entry name" value="FORMIN HOMOLOGY 2 DOMAIN CONTAINING, ISOFORM I"/>
    <property type="match status" value="1"/>
</dbReference>
<feature type="domain" description="GBD/FH3" evidence="3">
    <location>
        <begin position="71"/>
        <end position="456"/>
    </location>
</feature>
<sequence>MSNSSLASSTTNTYSESNGLNGNSSTLQCRVQYLDDTDPFSSVNLPEPARPPSFTFLTSTVLSNQLSSIHKVLNAPHKVADCTLQLCRQDGSRTELGPYLDLDQALDEQREDIEAFTEGRKWSIVLRTQLSVRVHACIDKLLNSDGRELRRSLFSLKQIFQDDKDLVHEFVNNQGLQCLVKIGGAADQNYQNYILRALGQLMLYVDGMNAVMNQNEVVQWLYSLVESSFRLVVKTSLKLLIVFAEYTETNALLILSAVTHVDRAAKRLLWSNTMKILNEMDNSASEVVLLIITLFNTVLSAIPDQDTFYDMTDALEKQGMQRCTQFFLNRKPAEPDLVEQFNIYDAALRHEDGDDEAIVVQSIRRVPRTKSTFERTSSRRYSSFDCDSNGYYDASQDSLIIDNHRNGNHREKHFNSIPMVLLQTDYDDDDEMTVSSNGCDAVSILLDDEDNSDERKARVKSATNDRQSMRRSSLGAPPPPQKKEPEAPKVAAPPPDSSAIRRMQNRWEAETQQREAAAAKAQVPKATAAGRAGRDRWGAAATTNDAQAVPSTDTNRSSQQQPQVKPPPPSTGDSHTVPSSRFTRPPAPVDVTPSLSSSSSQQQQPPQSPHANEPKVFSRPPLAHQKSSTSSSGIEAVTRQMSLSSMTGNDASTINAQPTVAVKDTKVTPSSELMGAVTRAKDSLQQATTKPPIPGIPGVGLSAQMPDALLSKPRTDNDLQWETIVGRVLSRKLIVQDLNFEELDERDDANIMGFTIGARPGFPPAPPMMNSGGGPPLPPPPPMMGGGGPPPPPPPPPMMGGGGPPPPPPPPPPMGGPPPPPPFMPRGMAPPPPPPPMGMSNGATPAPPPPKAPIINKSVKTIRLHWRETVPNPTPNPSVGDDTLWTSMTHIKLDTDKLAQLFEVKQTEVKIKKGNDVKKEITVLDTKRSNAINIGLTVLPTPRTIKAAILKMDSSVINKEGIEKILTMLPTEEEKNQIIEAQMANTDIPLGNAEQFLLTLASIVELEARLKLWLFKLDFDNVELEIAEPLMDLKVGIKSLKENVTLRRILEVLLAVGNYLNGTESFGFQLDYLSKVVEVKDTTHKHSLLYHVCNIVCERYPETSDLYSDMGQITRCSKVDFDELEQKLTKVENDCRAAFDHLRAISKHETPQVKTKEVHGKILYVTMAEFLTDCAERICLLKLIHRRVINRFQKFLVWLGYPRGLIPNTKITPFCKILSEFALEYRTTRDRITTQKQKKQTRAERNKTSGKLITEIIPEKSGLLKHAIPNDSRTDDEAEFIYQRAAEKTNPTNNRMNNDLSARRPSTGTKPQGNQPSVAGGLAAAVNSASRQETMMPGHRLREKATGNPLKKPAVQSPSTLSVKQSANPNETDAFDTSDELLDDLVKNATLTASRDALKQRKTARYGAQRRSLRRTLHLGLNEEERAEVLGAGQN</sequence>
<evidence type="ECO:0008006" key="7">
    <source>
        <dbReference type="Google" id="ProtNLM"/>
    </source>
</evidence>
<feature type="compositionally biased region" description="Low complexity" evidence="2">
    <location>
        <begin position="593"/>
        <end position="605"/>
    </location>
</feature>
<dbReference type="EMBL" id="CAJNOJ010000023">
    <property type="protein sequence ID" value="CAF0856114.1"/>
    <property type="molecule type" value="Genomic_DNA"/>
</dbReference>
<dbReference type="PROSITE" id="PS51444">
    <property type="entry name" value="FH2"/>
    <property type="match status" value="1"/>
</dbReference>
<feature type="region of interest" description="Disordered" evidence="2">
    <location>
        <begin position="1285"/>
        <end position="1378"/>
    </location>
</feature>
<dbReference type="GO" id="GO:0005856">
    <property type="term" value="C:cytoskeleton"/>
    <property type="evidence" value="ECO:0007669"/>
    <property type="project" value="TreeGrafter"/>
</dbReference>
<keyword evidence="1" id="KW-0009">Actin-binding</keyword>
<name>A0A813WHS2_ADIRI</name>
<dbReference type="GO" id="GO:0005737">
    <property type="term" value="C:cytoplasm"/>
    <property type="evidence" value="ECO:0007669"/>
    <property type="project" value="TreeGrafter"/>
</dbReference>
<dbReference type="SMART" id="SM00498">
    <property type="entry name" value="FH2"/>
    <property type="match status" value="1"/>
</dbReference>
<evidence type="ECO:0000256" key="2">
    <source>
        <dbReference type="SAM" id="MobiDB-lite"/>
    </source>
</evidence>
<feature type="domain" description="FH2" evidence="4">
    <location>
        <begin position="851"/>
        <end position="1251"/>
    </location>
</feature>
<feature type="compositionally biased region" description="Low complexity" evidence="2">
    <location>
        <begin position="514"/>
        <end position="531"/>
    </location>
</feature>
<dbReference type="Gene3D" id="1.20.58.2220">
    <property type="entry name" value="Formin, FH2 domain"/>
    <property type="match status" value="1"/>
</dbReference>
<dbReference type="GO" id="GO:0051015">
    <property type="term" value="F:actin filament binding"/>
    <property type="evidence" value="ECO:0007669"/>
    <property type="project" value="TreeGrafter"/>
</dbReference>
<dbReference type="SUPFAM" id="SSF101447">
    <property type="entry name" value="Formin homology 2 domain (FH2 domain)"/>
    <property type="match status" value="1"/>
</dbReference>
<dbReference type="SUPFAM" id="SSF48371">
    <property type="entry name" value="ARM repeat"/>
    <property type="match status" value="1"/>
</dbReference>
<dbReference type="InterPro" id="IPR016024">
    <property type="entry name" value="ARM-type_fold"/>
</dbReference>
<proteinExistence type="predicted"/>
<evidence type="ECO:0000259" key="4">
    <source>
        <dbReference type="PROSITE" id="PS51444"/>
    </source>
</evidence>
<feature type="compositionally biased region" description="Low complexity" evidence="2">
    <location>
        <begin position="1"/>
        <end position="15"/>
    </location>
</feature>
<organism evidence="5 6">
    <name type="scientific">Adineta ricciae</name>
    <name type="common">Rotifer</name>
    <dbReference type="NCBI Taxonomy" id="249248"/>
    <lineage>
        <taxon>Eukaryota</taxon>
        <taxon>Metazoa</taxon>
        <taxon>Spiralia</taxon>
        <taxon>Gnathifera</taxon>
        <taxon>Rotifera</taxon>
        <taxon>Eurotatoria</taxon>
        <taxon>Bdelloidea</taxon>
        <taxon>Adinetida</taxon>
        <taxon>Adinetidae</taxon>
        <taxon>Adineta</taxon>
    </lineage>
</organism>
<feature type="compositionally biased region" description="Pro residues" evidence="2">
    <location>
        <begin position="775"/>
        <end position="837"/>
    </location>
</feature>
<dbReference type="InterPro" id="IPR015425">
    <property type="entry name" value="FH2_Formin"/>
</dbReference>
<dbReference type="Pfam" id="PF18382">
    <property type="entry name" value="Formin_GBD_N"/>
    <property type="match status" value="1"/>
</dbReference>
<feature type="region of interest" description="Disordered" evidence="2">
    <location>
        <begin position="1"/>
        <end position="23"/>
    </location>
</feature>
<dbReference type="InterPro" id="IPR042201">
    <property type="entry name" value="FH2_Formin_sf"/>
</dbReference>
<feature type="region of interest" description="Disordered" evidence="2">
    <location>
        <begin position="446"/>
        <end position="636"/>
    </location>
</feature>
<feature type="compositionally biased region" description="Polar residues" evidence="2">
    <location>
        <begin position="1356"/>
        <end position="1371"/>
    </location>
</feature>
<dbReference type="Pfam" id="PF02181">
    <property type="entry name" value="FH2"/>
    <property type="match status" value="1"/>
</dbReference>
<dbReference type="Proteomes" id="UP000663852">
    <property type="component" value="Unassembled WGS sequence"/>
</dbReference>
<dbReference type="FunFam" id="1.25.10.10:FF:000056">
    <property type="entry name" value="FH1/FH2 domain-containing protein 3 isoform X1"/>
    <property type="match status" value="1"/>
</dbReference>
<dbReference type="OrthoDB" id="5332616at2759"/>
<gene>
    <name evidence="5" type="ORF">EDS130_LOCUS7565</name>
</gene>
<accession>A0A813WHS2</accession>